<dbReference type="InterPro" id="IPR051907">
    <property type="entry name" value="DoxX-like_oxidoreductase"/>
</dbReference>
<dbReference type="InterPro" id="IPR032808">
    <property type="entry name" value="DoxX"/>
</dbReference>
<dbReference type="Pfam" id="PF07681">
    <property type="entry name" value="DoxX"/>
    <property type="match status" value="1"/>
</dbReference>
<keyword evidence="5 7" id="KW-1133">Transmembrane helix</keyword>
<dbReference type="Proteomes" id="UP000604475">
    <property type="component" value="Unassembled WGS sequence"/>
</dbReference>
<protein>
    <submittedName>
        <fullName evidence="8">DoxX family protein</fullName>
    </submittedName>
</protein>
<organism evidence="8 9">
    <name type="scientific">Frankia nepalensis</name>
    <dbReference type="NCBI Taxonomy" id="1836974"/>
    <lineage>
        <taxon>Bacteria</taxon>
        <taxon>Bacillati</taxon>
        <taxon>Actinomycetota</taxon>
        <taxon>Actinomycetes</taxon>
        <taxon>Frankiales</taxon>
        <taxon>Frankiaceae</taxon>
        <taxon>Frankia</taxon>
    </lineage>
</organism>
<evidence type="ECO:0000256" key="1">
    <source>
        <dbReference type="ARBA" id="ARBA00004651"/>
    </source>
</evidence>
<keyword evidence="6 7" id="KW-0472">Membrane</keyword>
<evidence type="ECO:0000256" key="7">
    <source>
        <dbReference type="SAM" id="Phobius"/>
    </source>
</evidence>
<dbReference type="GO" id="GO:0005886">
    <property type="term" value="C:plasma membrane"/>
    <property type="evidence" value="ECO:0007669"/>
    <property type="project" value="UniProtKB-SubCell"/>
</dbReference>
<accession>A0A937UP55</accession>
<evidence type="ECO:0000256" key="2">
    <source>
        <dbReference type="ARBA" id="ARBA00006679"/>
    </source>
</evidence>
<dbReference type="EMBL" id="JAEACQ010000195">
    <property type="protein sequence ID" value="MBL7628753.1"/>
    <property type="molecule type" value="Genomic_DNA"/>
</dbReference>
<feature type="transmembrane region" description="Helical" evidence="7">
    <location>
        <begin position="17"/>
        <end position="36"/>
    </location>
</feature>
<gene>
    <name evidence="8" type="ORF">I7412_16650</name>
</gene>
<feature type="transmembrane region" description="Helical" evidence="7">
    <location>
        <begin position="123"/>
        <end position="142"/>
    </location>
</feature>
<evidence type="ECO:0000256" key="3">
    <source>
        <dbReference type="ARBA" id="ARBA00022475"/>
    </source>
</evidence>
<evidence type="ECO:0000313" key="9">
    <source>
        <dbReference type="Proteomes" id="UP000604475"/>
    </source>
</evidence>
<evidence type="ECO:0000313" key="8">
    <source>
        <dbReference type="EMBL" id="MBL7628753.1"/>
    </source>
</evidence>
<feature type="transmembrane region" description="Helical" evidence="7">
    <location>
        <begin position="56"/>
        <end position="78"/>
    </location>
</feature>
<dbReference type="PANTHER" id="PTHR33452">
    <property type="entry name" value="OXIDOREDUCTASE CATD-RELATED"/>
    <property type="match status" value="1"/>
</dbReference>
<dbReference type="PANTHER" id="PTHR33452:SF1">
    <property type="entry name" value="INNER MEMBRANE PROTEIN YPHA-RELATED"/>
    <property type="match status" value="1"/>
</dbReference>
<sequence>MRDVVGTLRADGPGAMILVRLLVGAVFLSEGIQKFLFPDKLGPGRFEKIGIPAPGFFAYLDGTVEIVCGLLVLLGLLTRLACIPLLVDICLAIALTKLRALAPGGFQGVSGFWGVAHEARTDWSMLFGLLFLLVSGPGRYSLDARLARRLTPGTLDVGRPGS</sequence>
<evidence type="ECO:0000256" key="4">
    <source>
        <dbReference type="ARBA" id="ARBA00022692"/>
    </source>
</evidence>
<keyword evidence="9" id="KW-1185">Reference proteome</keyword>
<reference evidence="8" key="1">
    <citation type="submission" date="2020-12" db="EMBL/GenBank/DDBJ databases">
        <title>Genomic characterization of non-nitrogen-fixing Frankia strains.</title>
        <authorList>
            <person name="Carlos-Shanley C."/>
            <person name="Guerra T."/>
            <person name="Hahn D."/>
        </authorList>
    </citation>
    <scope>NUCLEOTIDE SEQUENCE</scope>
    <source>
        <strain evidence="8">CN6</strain>
    </source>
</reference>
<dbReference type="RefSeq" id="WP_203003678.1">
    <property type="nucleotide sequence ID" value="NZ_JADWYU010000153.1"/>
</dbReference>
<name>A0A937UP55_9ACTN</name>
<proteinExistence type="inferred from homology"/>
<evidence type="ECO:0000256" key="5">
    <source>
        <dbReference type="ARBA" id="ARBA00022989"/>
    </source>
</evidence>
<keyword evidence="3" id="KW-1003">Cell membrane</keyword>
<feature type="transmembrane region" description="Helical" evidence="7">
    <location>
        <begin position="85"/>
        <end position="103"/>
    </location>
</feature>
<comment type="caution">
    <text evidence="8">The sequence shown here is derived from an EMBL/GenBank/DDBJ whole genome shotgun (WGS) entry which is preliminary data.</text>
</comment>
<comment type="subcellular location">
    <subcellularLocation>
        <location evidence="1">Cell membrane</location>
        <topology evidence="1">Multi-pass membrane protein</topology>
    </subcellularLocation>
</comment>
<comment type="similarity">
    <text evidence="2">Belongs to the DoxX family.</text>
</comment>
<dbReference type="AlphaFoldDB" id="A0A937UP55"/>
<keyword evidence="4 7" id="KW-0812">Transmembrane</keyword>
<evidence type="ECO:0000256" key="6">
    <source>
        <dbReference type="ARBA" id="ARBA00023136"/>
    </source>
</evidence>